<dbReference type="EMBL" id="LR798254">
    <property type="protein sequence ID" value="CAB5217719.1"/>
    <property type="molecule type" value="Genomic_DNA"/>
</dbReference>
<name>A0A6J7WI59_9CAUD</name>
<organism evidence="1">
    <name type="scientific">uncultured Caudovirales phage</name>
    <dbReference type="NCBI Taxonomy" id="2100421"/>
    <lineage>
        <taxon>Viruses</taxon>
        <taxon>Duplodnaviria</taxon>
        <taxon>Heunggongvirae</taxon>
        <taxon>Uroviricota</taxon>
        <taxon>Caudoviricetes</taxon>
        <taxon>Peduoviridae</taxon>
        <taxon>Maltschvirus</taxon>
        <taxon>Maltschvirus maltsch</taxon>
    </lineage>
</organism>
<evidence type="ECO:0000313" key="1">
    <source>
        <dbReference type="EMBL" id="CAB5217719.1"/>
    </source>
</evidence>
<reference evidence="1" key="1">
    <citation type="submission" date="2020-05" db="EMBL/GenBank/DDBJ databases">
        <authorList>
            <person name="Chiriac C."/>
            <person name="Salcher M."/>
            <person name="Ghai R."/>
            <person name="Kavagutti S V."/>
        </authorList>
    </citation>
    <scope>NUCLEOTIDE SEQUENCE</scope>
</reference>
<accession>A0A6J7WI59</accession>
<sequence length="358" mass="38262">MAADELNLNQQGTLPPELYAQQQALNRQQQMATLLMQQGQQQPQGQMVSGRYVPTSFFQNLQPVANMLTGAYLAKQGDTQAAKLAEQLRAGREAERQAAIQAIQKGDVTGALGLPNQYGGTTPFQSALVKAAIPEKPSAVQEFEYAQQNPQFAGYQVGLKRAGAPTTNVSMGKSIAGEIGPMMKEAQGMATAAVKTEDSANRITQAIDSNKLFTGTGANVRLGAAQLANTLGFGGDTLEAKIGNTRQAMQGLAELTLQGRQQMRGQGAITESESKLAERAISGDINFTPGEIKQLAAAAKRSSNHTYENYQSKLQSMAKNPDTAGLVPYYEVPRMTPQGAMPNQSAIDAEIARRQGNR</sequence>
<protein>
    <submittedName>
        <fullName evidence="1">Uncharacterized protein</fullName>
    </submittedName>
</protein>
<gene>
    <name evidence="1" type="ORF">UFOVP202_3</name>
</gene>
<proteinExistence type="predicted"/>